<evidence type="ECO:0000313" key="5">
    <source>
        <dbReference type="Proteomes" id="UP001314635"/>
    </source>
</evidence>
<evidence type="ECO:0000313" key="4">
    <source>
        <dbReference type="EMBL" id="MBR1139441.1"/>
    </source>
</evidence>
<reference evidence="5" key="1">
    <citation type="journal article" date="2021" name="ISME J.">
        <title>Evolutionary origin and ecological implication of a unique nif island in free-living Bradyrhizobium lineages.</title>
        <authorList>
            <person name="Tao J."/>
        </authorList>
    </citation>
    <scope>NUCLEOTIDE SEQUENCE [LARGE SCALE GENOMIC DNA]</scope>
    <source>
        <strain evidence="5">SZCCT0094</strain>
    </source>
</reference>
<comment type="similarity">
    <text evidence="1">Belongs to the non-flavoprotein flavin reductase family.</text>
</comment>
<organism evidence="4 5">
    <name type="scientific">Bradyrhizobium denitrificans</name>
    <dbReference type="NCBI Taxonomy" id="2734912"/>
    <lineage>
        <taxon>Bacteria</taxon>
        <taxon>Pseudomonadati</taxon>
        <taxon>Pseudomonadota</taxon>
        <taxon>Alphaproteobacteria</taxon>
        <taxon>Hyphomicrobiales</taxon>
        <taxon>Nitrobacteraceae</taxon>
        <taxon>Bradyrhizobium</taxon>
    </lineage>
</organism>
<dbReference type="Proteomes" id="UP001314635">
    <property type="component" value="Unassembled WGS sequence"/>
</dbReference>
<name>A0ABS5GFR1_9BRAD</name>
<evidence type="ECO:0000259" key="3">
    <source>
        <dbReference type="SMART" id="SM00903"/>
    </source>
</evidence>
<dbReference type="EMBL" id="JAFCLK010000029">
    <property type="protein sequence ID" value="MBR1139441.1"/>
    <property type="molecule type" value="Genomic_DNA"/>
</dbReference>
<keyword evidence="5" id="KW-1185">Reference proteome</keyword>
<comment type="caution">
    <text evidence="4">The sequence shown here is derived from an EMBL/GenBank/DDBJ whole genome shotgun (WGS) entry which is preliminary data.</text>
</comment>
<dbReference type="SMART" id="SM00903">
    <property type="entry name" value="Flavin_Reduct"/>
    <property type="match status" value="1"/>
</dbReference>
<gene>
    <name evidence="4" type="ORF">JQ619_27150</name>
</gene>
<dbReference type="RefSeq" id="WP_012043417.1">
    <property type="nucleotide sequence ID" value="NZ_JABFDP010000007.1"/>
</dbReference>
<keyword evidence="2" id="KW-0560">Oxidoreductase</keyword>
<dbReference type="Gene3D" id="2.30.110.10">
    <property type="entry name" value="Electron Transport, Fmn-binding Protein, Chain A"/>
    <property type="match status" value="1"/>
</dbReference>
<evidence type="ECO:0000256" key="2">
    <source>
        <dbReference type="ARBA" id="ARBA00023002"/>
    </source>
</evidence>
<dbReference type="Pfam" id="PF01613">
    <property type="entry name" value="Flavin_Reduct"/>
    <property type="match status" value="1"/>
</dbReference>
<proteinExistence type="inferred from homology"/>
<dbReference type="PANTHER" id="PTHR30466:SF11">
    <property type="entry name" value="FLAVIN-DEPENDENT MONOOXYGENASE, REDUCTASE SUBUNIT HSAB"/>
    <property type="match status" value="1"/>
</dbReference>
<dbReference type="InterPro" id="IPR050268">
    <property type="entry name" value="NADH-dep_flavin_reductase"/>
</dbReference>
<sequence length="190" mass="20734">MSKRDLHLVSETAFDPQHFHSALRRVAAGVSVVTAGRGEEITGVTIASLISLSSEPPRLMISLGNRSSAYPLIARDGWFGINILSSDQLALADRFSTPHLSGQQKFEGIDWSRGPAGVPLLQHAQAAIACEVDEIIERYAHAIIVGRPDSVELAPKLSSLLYWNDQYVEVDRNADLDLLAEVSVPLTHVR</sequence>
<dbReference type="PANTHER" id="PTHR30466">
    <property type="entry name" value="FLAVIN REDUCTASE"/>
    <property type="match status" value="1"/>
</dbReference>
<accession>A0ABS5GFR1</accession>
<dbReference type="InterPro" id="IPR012349">
    <property type="entry name" value="Split_barrel_FMN-bd"/>
</dbReference>
<protein>
    <submittedName>
        <fullName evidence="4">Flavin reductase family protein</fullName>
    </submittedName>
</protein>
<feature type="domain" description="Flavin reductase like" evidence="3">
    <location>
        <begin position="23"/>
        <end position="169"/>
    </location>
</feature>
<evidence type="ECO:0000256" key="1">
    <source>
        <dbReference type="ARBA" id="ARBA00008898"/>
    </source>
</evidence>
<dbReference type="SUPFAM" id="SSF50475">
    <property type="entry name" value="FMN-binding split barrel"/>
    <property type="match status" value="1"/>
</dbReference>
<dbReference type="InterPro" id="IPR002563">
    <property type="entry name" value="Flavin_Rdtase-like_dom"/>
</dbReference>